<feature type="transmembrane region" description="Helical" evidence="6">
    <location>
        <begin position="389"/>
        <end position="415"/>
    </location>
</feature>
<dbReference type="PANTHER" id="PTHR30572">
    <property type="entry name" value="MEMBRANE COMPONENT OF TRANSPORTER-RELATED"/>
    <property type="match status" value="1"/>
</dbReference>
<evidence type="ECO:0000256" key="3">
    <source>
        <dbReference type="ARBA" id="ARBA00022692"/>
    </source>
</evidence>
<dbReference type="PANTHER" id="PTHR30572:SF18">
    <property type="entry name" value="ABC-TYPE MACROLIDE FAMILY EXPORT SYSTEM PERMEASE COMPONENT 2"/>
    <property type="match status" value="1"/>
</dbReference>
<evidence type="ECO:0000313" key="9">
    <source>
        <dbReference type="EMBL" id="SHG48018.1"/>
    </source>
</evidence>
<dbReference type="Pfam" id="PF12704">
    <property type="entry name" value="MacB_PCD"/>
    <property type="match status" value="1"/>
</dbReference>
<dbReference type="GO" id="GO:0005886">
    <property type="term" value="C:plasma membrane"/>
    <property type="evidence" value="ECO:0007669"/>
    <property type="project" value="UniProtKB-SubCell"/>
</dbReference>
<feature type="domain" description="ABC3 transporter permease C-terminal" evidence="7">
    <location>
        <begin position="688"/>
        <end position="791"/>
    </location>
</feature>
<evidence type="ECO:0000259" key="8">
    <source>
        <dbReference type="Pfam" id="PF12704"/>
    </source>
</evidence>
<keyword evidence="3 6" id="KW-0812">Transmembrane</keyword>
<proteinExistence type="predicted"/>
<evidence type="ECO:0000256" key="5">
    <source>
        <dbReference type="ARBA" id="ARBA00023136"/>
    </source>
</evidence>
<name>A0A1M5K5C5_9BACT</name>
<dbReference type="RefSeq" id="WP_073130685.1">
    <property type="nucleotide sequence ID" value="NZ_FQWQ01000001.1"/>
</dbReference>
<sequence length="808" mass="89481">MLKNFFTLAVRNLFKRKLFSFINIFGLALGVSACMVILKYIDFETSYDNFHVNEKNLYRITRTVYQNHEKRIATITSTYGLGPALATELPEVKRYIRTHPMYGGAVMIYQPPSGEALAFHEYTINIVDSTFLRAFTFKAVEGNPATALDDPHAMVITKSMAEKYFGKESAIGKTIRLTGTGWSNGDYTVTAVLEDVPPNSHFWFTVLVPSHDLLQNQQYKEDDGWKWNNFVTYIELNDHATAATANTKLTGFARHQFDERQSESNTNTLLGLQPIRDIHLSPGLLHDSDATSHGMIYFFGLIAAFILFIAWINYINLSTARAMERAREVGIKKVVGAQRRQLVSQFFFESLLINLLGIGLAVGLAVLLLPLLGEIIGKSLEFDFADPRLWFALLGLFVTGSLASGAYPSLALSAFRITDVLKGRSESKGFSLRKALVVFQFSASLILIMGTFVVYRQITFMRHQDKGLQTEQMLIVNGPSTLSFKASQQKLAIFKEELKKLPGITRVATSAAIPGGGHNWGADVRKSGSPRSDSRDGSVVWIDPDFIDTYDIKFAAGRNFNPAIRSDMESVIINETALQAYGLGTAEQALKEQLILGDDTVAILGVLKNYNWNSLKTDYVPFLFKADTISTTAVSILLAKGPVNSTVEAIGKLYKELIPGDPYNYYFLDESFNGQYRSDQQFGKIFGLFALLAVAISCLGLWGLAAFTTAQKLKEIGVRKVLGATTTSIVYLLSKQFLRLVLVASAIALPMAWFGIDSWLQGFAFRIGLGWDLFVVPVLILAIVALSTVSLQVIRGAAINPAKVLRSE</sequence>
<dbReference type="Proteomes" id="UP000184212">
    <property type="component" value="Unassembled WGS sequence"/>
</dbReference>
<evidence type="ECO:0000256" key="4">
    <source>
        <dbReference type="ARBA" id="ARBA00022989"/>
    </source>
</evidence>
<reference evidence="9 10" key="1">
    <citation type="submission" date="2016-11" db="EMBL/GenBank/DDBJ databases">
        <authorList>
            <person name="Jaros S."/>
            <person name="Januszkiewicz K."/>
            <person name="Wedrychowicz H."/>
        </authorList>
    </citation>
    <scope>NUCLEOTIDE SEQUENCE [LARGE SCALE GENOMIC DNA]</scope>
    <source>
        <strain evidence="9 10">DSM 24574</strain>
    </source>
</reference>
<evidence type="ECO:0000259" key="7">
    <source>
        <dbReference type="Pfam" id="PF02687"/>
    </source>
</evidence>
<dbReference type="EMBL" id="FQWQ01000001">
    <property type="protein sequence ID" value="SHG48018.1"/>
    <property type="molecule type" value="Genomic_DNA"/>
</dbReference>
<keyword evidence="10" id="KW-1185">Reference proteome</keyword>
<feature type="domain" description="ABC3 transporter permease C-terminal" evidence="7">
    <location>
        <begin position="301"/>
        <end position="410"/>
    </location>
</feature>
<feature type="transmembrane region" description="Helical" evidence="6">
    <location>
        <begin position="295"/>
        <end position="317"/>
    </location>
</feature>
<accession>A0A1M5K5C5</accession>
<dbReference type="InterPro" id="IPR050250">
    <property type="entry name" value="Macrolide_Exporter_MacB"/>
</dbReference>
<feature type="transmembrane region" description="Helical" evidence="6">
    <location>
        <begin position="436"/>
        <end position="455"/>
    </location>
</feature>
<feature type="transmembrane region" description="Helical" evidence="6">
    <location>
        <begin position="737"/>
        <end position="754"/>
    </location>
</feature>
<keyword evidence="2" id="KW-1003">Cell membrane</keyword>
<dbReference type="Pfam" id="PF02687">
    <property type="entry name" value="FtsX"/>
    <property type="match status" value="2"/>
</dbReference>
<keyword evidence="4 6" id="KW-1133">Transmembrane helix</keyword>
<evidence type="ECO:0000256" key="6">
    <source>
        <dbReference type="SAM" id="Phobius"/>
    </source>
</evidence>
<protein>
    <submittedName>
        <fullName evidence="9">Putative ABC transport system permease protein</fullName>
    </submittedName>
</protein>
<feature type="domain" description="MacB-like periplasmic core" evidence="8">
    <location>
        <begin position="20"/>
        <end position="250"/>
    </location>
</feature>
<evidence type="ECO:0000256" key="1">
    <source>
        <dbReference type="ARBA" id="ARBA00004651"/>
    </source>
</evidence>
<evidence type="ECO:0000313" key="10">
    <source>
        <dbReference type="Proteomes" id="UP000184212"/>
    </source>
</evidence>
<gene>
    <name evidence="9" type="ORF">SAMN04488109_0455</name>
</gene>
<dbReference type="OrthoDB" id="8735006at2"/>
<feature type="transmembrane region" description="Helical" evidence="6">
    <location>
        <begin position="774"/>
        <end position="794"/>
    </location>
</feature>
<organism evidence="9 10">
    <name type="scientific">Chryseolinea serpens</name>
    <dbReference type="NCBI Taxonomy" id="947013"/>
    <lineage>
        <taxon>Bacteria</taxon>
        <taxon>Pseudomonadati</taxon>
        <taxon>Bacteroidota</taxon>
        <taxon>Cytophagia</taxon>
        <taxon>Cytophagales</taxon>
        <taxon>Fulvivirgaceae</taxon>
        <taxon>Chryseolinea</taxon>
    </lineage>
</organism>
<comment type="subcellular location">
    <subcellularLocation>
        <location evidence="1">Cell membrane</location>
        <topology evidence="1">Multi-pass membrane protein</topology>
    </subcellularLocation>
</comment>
<dbReference type="InterPro" id="IPR003838">
    <property type="entry name" value="ABC3_permease_C"/>
</dbReference>
<feature type="transmembrane region" description="Helical" evidence="6">
    <location>
        <begin position="346"/>
        <end position="369"/>
    </location>
</feature>
<feature type="transmembrane region" description="Helical" evidence="6">
    <location>
        <begin position="685"/>
        <end position="710"/>
    </location>
</feature>
<keyword evidence="5 6" id="KW-0472">Membrane</keyword>
<dbReference type="PROSITE" id="PS51257">
    <property type="entry name" value="PROKAR_LIPOPROTEIN"/>
    <property type="match status" value="1"/>
</dbReference>
<dbReference type="AlphaFoldDB" id="A0A1M5K5C5"/>
<feature type="transmembrane region" description="Helical" evidence="6">
    <location>
        <begin position="21"/>
        <end position="41"/>
    </location>
</feature>
<dbReference type="InterPro" id="IPR025857">
    <property type="entry name" value="MacB_PCD"/>
</dbReference>
<evidence type="ECO:0000256" key="2">
    <source>
        <dbReference type="ARBA" id="ARBA00022475"/>
    </source>
</evidence>
<dbReference type="STRING" id="947013.SAMN04488109_0455"/>
<dbReference type="GO" id="GO:0022857">
    <property type="term" value="F:transmembrane transporter activity"/>
    <property type="evidence" value="ECO:0007669"/>
    <property type="project" value="TreeGrafter"/>
</dbReference>